<reference evidence="8" key="1">
    <citation type="journal article" date="2019" name="Int. J. Syst. Evol. Microbiol.">
        <title>The Global Catalogue of Microorganisms (GCM) 10K type strain sequencing project: providing services to taxonomists for standard genome sequencing and annotation.</title>
        <authorList>
            <consortium name="The Broad Institute Genomics Platform"/>
            <consortium name="The Broad Institute Genome Sequencing Center for Infectious Disease"/>
            <person name="Wu L."/>
            <person name="Ma J."/>
        </authorList>
    </citation>
    <scope>NUCLEOTIDE SEQUENCE [LARGE SCALE GENOMIC DNA]</scope>
    <source>
        <strain evidence="8">JCM 18409</strain>
    </source>
</reference>
<dbReference type="InterPro" id="IPR044943">
    <property type="entry name" value="NOS_dom_1"/>
</dbReference>
<evidence type="ECO:0000259" key="6">
    <source>
        <dbReference type="PROSITE" id="PS60001"/>
    </source>
</evidence>
<dbReference type="InterPro" id="IPR036119">
    <property type="entry name" value="NOS_N_sf"/>
</dbReference>
<accession>A0ABP9IVQ4</accession>
<evidence type="ECO:0000256" key="1">
    <source>
        <dbReference type="ARBA" id="ARBA00022617"/>
    </source>
</evidence>
<proteinExistence type="predicted"/>
<dbReference type="PANTHER" id="PTHR43410:SF1">
    <property type="entry name" value="NITRIC OXIDE SYNTHASE"/>
    <property type="match status" value="1"/>
</dbReference>
<evidence type="ECO:0000313" key="8">
    <source>
        <dbReference type="Proteomes" id="UP001501759"/>
    </source>
</evidence>
<dbReference type="Pfam" id="PF02898">
    <property type="entry name" value="NO_synthase"/>
    <property type="match status" value="1"/>
</dbReference>
<evidence type="ECO:0000313" key="7">
    <source>
        <dbReference type="EMBL" id="GAA5009132.1"/>
    </source>
</evidence>
<dbReference type="CDD" id="cd00575">
    <property type="entry name" value="NOS_oxygenase"/>
    <property type="match status" value="1"/>
</dbReference>
<feature type="region of interest" description="Disordered" evidence="5">
    <location>
        <begin position="1"/>
        <end position="378"/>
    </location>
</feature>
<keyword evidence="2" id="KW-0479">Metal-binding</keyword>
<feature type="domain" description="Nitric oxide synthase (NOS)" evidence="6">
    <location>
        <begin position="447"/>
        <end position="454"/>
    </location>
</feature>
<dbReference type="Proteomes" id="UP001501759">
    <property type="component" value="Unassembled WGS sequence"/>
</dbReference>
<dbReference type="InterPro" id="IPR044944">
    <property type="entry name" value="NOS_dom_3"/>
</dbReference>
<dbReference type="Gene3D" id="3.90.1230.10">
    <property type="entry name" value="Nitric Oxide Synthase, Chain A, domain 3"/>
    <property type="match status" value="1"/>
</dbReference>
<feature type="compositionally biased region" description="Low complexity" evidence="5">
    <location>
        <begin position="347"/>
        <end position="378"/>
    </location>
</feature>
<dbReference type="PANTHER" id="PTHR43410">
    <property type="entry name" value="NITRIC OXIDE SYNTHASE OXYGENASE"/>
    <property type="match status" value="1"/>
</dbReference>
<evidence type="ECO:0000256" key="5">
    <source>
        <dbReference type="SAM" id="MobiDB-lite"/>
    </source>
</evidence>
<gene>
    <name evidence="7" type="ORF">GCM10023335_28210</name>
</gene>
<dbReference type="InterPro" id="IPR004030">
    <property type="entry name" value="NOS_N"/>
</dbReference>
<dbReference type="InterPro" id="IPR044940">
    <property type="entry name" value="NOS_dom_2"/>
</dbReference>
<dbReference type="PROSITE" id="PS60001">
    <property type="entry name" value="NOS"/>
    <property type="match status" value="1"/>
</dbReference>
<evidence type="ECO:0000256" key="3">
    <source>
        <dbReference type="ARBA" id="ARBA00023002"/>
    </source>
</evidence>
<dbReference type="InterPro" id="IPR050607">
    <property type="entry name" value="NOS"/>
</dbReference>
<keyword evidence="3" id="KW-0560">Oxidoreductase</keyword>
<dbReference type="Gene3D" id="3.90.440.10">
    <property type="entry name" value="Nitric Oxide Synthase,Heme Domain,Chain A domain 2"/>
    <property type="match status" value="1"/>
</dbReference>
<evidence type="ECO:0000256" key="2">
    <source>
        <dbReference type="ARBA" id="ARBA00022723"/>
    </source>
</evidence>
<feature type="compositionally biased region" description="Low complexity" evidence="5">
    <location>
        <begin position="218"/>
        <end position="239"/>
    </location>
</feature>
<keyword evidence="1" id="KW-0349">Heme</keyword>
<sequence>MRDVPCRSAHEGRCADDPDAGHAAPVADGPGGWLDRLDRLGAGHRHDGTDAAGWPEPDLGGRRPEGTGPRVPQLPGARRSDDGAPFAPETRGGAVTPARRDAGGPVPGLRGRLTPTGPPGGASSRPARTPGPNGSARQPDPGPRALPARTTPMQTTAPQITAPQAKAPQAKAPQAKAPQAKAPWTTAPQAEPAQAEPAQAEPAQAGTVQARTGTEPVKAAPSKATHATAADTATSQTDPTTRDRARPTGRDEHGGSAASVHTSRDAHGGSAASVHASRDVHGGSAPSVHASRDEHGGSAPSVPASRDAHGGSAPSAHAARDAIAPPGCPAASARNPSGLLPSPYDPVPSTSAPVSSTSAPVSSGSGPVSSTSAPAPSAYGAVPASGPHALFRAAVEFLTLHHVERRLGDPARRIAAVRAEMADTGTYRHTTEELVFGARVAWRNANRCIGRLYWHSLHVRDRRDVQGAQDVADGAADHLREATRDGGIRALITVFAPDAPGRPGPRIWNEQLVRYAGYTRPDGSVTGDPRNAGLTTFARRLGWPGGPGTAFDVLPLVIEGTDDKPRWFALPDDAVLEVELTHPEHDWWRTLGLRWHAVPALANMCLEIGGICYPAAPFNGWYMGTEIGARNLADTDRYDLLPRIADRLGLDTRTDRSLWKDRALVELNRSVLHSFDLAGVTVTDHHTESRRFLTHLGREERRGRRVGADWSWIVPPISGSATPVFHRTYETVERRPAYVHHPEALERAKGTPLV</sequence>
<dbReference type="Gene3D" id="3.90.340.10">
    <property type="entry name" value="Nitric Oxide Synthase, Chain A, domain 1"/>
    <property type="match status" value="1"/>
</dbReference>
<protein>
    <recommendedName>
        <fullName evidence="6">Nitric oxide synthase (NOS) domain-containing protein</fullName>
    </recommendedName>
</protein>
<feature type="compositionally biased region" description="Low complexity" evidence="5">
    <location>
        <begin position="150"/>
        <end position="205"/>
    </location>
</feature>
<dbReference type="EMBL" id="BAABKB010000007">
    <property type="protein sequence ID" value="GAA5009132.1"/>
    <property type="molecule type" value="Genomic_DNA"/>
</dbReference>
<dbReference type="SUPFAM" id="SSF56512">
    <property type="entry name" value="Nitric oxide (NO) synthase oxygenase domain"/>
    <property type="match status" value="1"/>
</dbReference>
<keyword evidence="4" id="KW-0408">Iron</keyword>
<feature type="compositionally biased region" description="Basic and acidic residues" evidence="5">
    <location>
        <begin position="1"/>
        <end position="20"/>
    </location>
</feature>
<keyword evidence="8" id="KW-1185">Reference proteome</keyword>
<comment type="caution">
    <text evidence="7">The sequence shown here is derived from an EMBL/GenBank/DDBJ whole genome shotgun (WGS) entry which is preliminary data.</text>
</comment>
<organism evidence="7 8">
    <name type="scientific">Streptomyces siamensis</name>
    <dbReference type="NCBI Taxonomy" id="1274986"/>
    <lineage>
        <taxon>Bacteria</taxon>
        <taxon>Bacillati</taxon>
        <taxon>Actinomycetota</taxon>
        <taxon>Actinomycetes</taxon>
        <taxon>Kitasatosporales</taxon>
        <taxon>Streptomycetaceae</taxon>
        <taxon>Streptomyces</taxon>
    </lineage>
</organism>
<feature type="compositionally biased region" description="Basic and acidic residues" evidence="5">
    <location>
        <begin position="240"/>
        <end position="254"/>
    </location>
</feature>
<feature type="compositionally biased region" description="Basic and acidic residues" evidence="5">
    <location>
        <begin position="35"/>
        <end position="49"/>
    </location>
</feature>
<name>A0ABP9IVQ4_9ACTN</name>
<evidence type="ECO:0000256" key="4">
    <source>
        <dbReference type="ARBA" id="ARBA00023004"/>
    </source>
</evidence>